<dbReference type="Proteomes" id="UP000604046">
    <property type="component" value="Unassembled WGS sequence"/>
</dbReference>
<dbReference type="PANTHER" id="PTHR39158:SF1">
    <property type="entry name" value="DNAJ HOMOLOG SUBFAMILY C MEMBER 28"/>
    <property type="match status" value="1"/>
</dbReference>
<evidence type="ECO:0000256" key="1">
    <source>
        <dbReference type="SAM" id="MobiDB-lite"/>
    </source>
</evidence>
<dbReference type="Pfam" id="PF09350">
    <property type="entry name" value="DJC28_CD"/>
    <property type="match status" value="1"/>
</dbReference>
<feature type="domain" description="DnaJ homologue subfamily C member 28 conserved" evidence="2">
    <location>
        <begin position="187"/>
        <end position="255"/>
    </location>
</feature>
<dbReference type="AlphaFoldDB" id="A0A812RC25"/>
<feature type="region of interest" description="Disordered" evidence="1">
    <location>
        <begin position="31"/>
        <end position="66"/>
    </location>
</feature>
<organism evidence="3 4">
    <name type="scientific">Symbiodinium natans</name>
    <dbReference type="NCBI Taxonomy" id="878477"/>
    <lineage>
        <taxon>Eukaryota</taxon>
        <taxon>Sar</taxon>
        <taxon>Alveolata</taxon>
        <taxon>Dinophyceae</taxon>
        <taxon>Suessiales</taxon>
        <taxon>Symbiodiniaceae</taxon>
        <taxon>Symbiodinium</taxon>
    </lineage>
</organism>
<dbReference type="EMBL" id="CAJNDS010002321">
    <property type="protein sequence ID" value="CAE7430616.1"/>
    <property type="molecule type" value="Genomic_DNA"/>
</dbReference>
<gene>
    <name evidence="3" type="primary">DNAJC28</name>
    <name evidence="3" type="ORF">SNAT2548_LOCUS23405</name>
</gene>
<evidence type="ECO:0000313" key="3">
    <source>
        <dbReference type="EMBL" id="CAE7430616.1"/>
    </source>
</evidence>
<name>A0A812RC25_9DINO</name>
<sequence>MYSWLRASGFARLKLKPIGPYLRGRERAFASKTSVSGPDGGDSIDSEPSLRHESSASTAAACPEDDEDLAGMRVGTLQMMQHGAARSIKQKRTLDSAGLRRRVQPNTASNSMLGVEDGTKQVKRSNIAERQFLTADGADGRTVFQRERSASRNRLQKSVVLAADYRAGRSEPAANDDRDLAEIEQEVEEAISIAQAEGEFENLEGKGKPLKSLLGAENPYLDPADRIGYGLLQKHGYAPEWIEQQKRIHRDVEHFGRTLADAWRASNFNPTAAFVTQKDRFRHEIAKLNKRVRDYNLNCPASAQMVLFDAAEEVRKAKREAETRHAQVSITAYHNLCNLGFDTTSRQLVIVTSCSVGEWADGVARAARVAGAFGFGSSSTEHQSMKIQWEPNLALEPFMRGGNFMASPGLAREIMTSQALKETLSSRLGLFGLFALAGRRRSKQSSVPSELSPVIWDEFIELSHWSPLQAALWKAIRTRRPLPLSGSLAQLLHGSDGPQRACNLLAAAQEIRLRSGDILSASEIFAEVEELVQLAIALLSGWASSVTLPEVIKGLRDWPIIQLLADLEVSDLAELQAIGRQLGPSNQMVRFLPSPQVVPSIVLPYREPLSDHDREIGRFHCTTDFFAEVEFWLQQVACWLPDCLLWAGHRLQGRLTAACMEARGFTLG</sequence>
<dbReference type="PANTHER" id="PTHR39158">
    <property type="entry name" value="OS08G0560600 PROTEIN"/>
    <property type="match status" value="1"/>
</dbReference>
<reference evidence="3" key="1">
    <citation type="submission" date="2021-02" db="EMBL/GenBank/DDBJ databases">
        <authorList>
            <person name="Dougan E. K."/>
            <person name="Rhodes N."/>
            <person name="Thang M."/>
            <person name="Chan C."/>
        </authorList>
    </citation>
    <scope>NUCLEOTIDE SEQUENCE</scope>
</reference>
<evidence type="ECO:0000313" key="4">
    <source>
        <dbReference type="Proteomes" id="UP000604046"/>
    </source>
</evidence>
<evidence type="ECO:0000259" key="2">
    <source>
        <dbReference type="Pfam" id="PF09350"/>
    </source>
</evidence>
<dbReference type="InterPro" id="IPR052573">
    <property type="entry name" value="DnaJ_C_subfamily_28"/>
</dbReference>
<comment type="caution">
    <text evidence="3">The sequence shown here is derived from an EMBL/GenBank/DDBJ whole genome shotgun (WGS) entry which is preliminary data.</text>
</comment>
<dbReference type="InterPro" id="IPR018961">
    <property type="entry name" value="DnaJ_homolog_subfam-C_membr-28"/>
</dbReference>
<protein>
    <submittedName>
        <fullName evidence="3">DNAJC28 protein</fullName>
    </submittedName>
</protein>
<keyword evidence="4" id="KW-1185">Reference proteome</keyword>
<accession>A0A812RC25</accession>
<dbReference type="OrthoDB" id="1922282at2759"/>
<proteinExistence type="predicted"/>